<dbReference type="EMBL" id="ML002311">
    <property type="protein sequence ID" value="RKP38977.1"/>
    <property type="molecule type" value="Genomic_DNA"/>
</dbReference>
<evidence type="ECO:0000256" key="5">
    <source>
        <dbReference type="ARBA" id="ARBA00023274"/>
    </source>
</evidence>
<organism evidence="8 9">
    <name type="scientific">Dimargaris cristalligena</name>
    <dbReference type="NCBI Taxonomy" id="215637"/>
    <lineage>
        <taxon>Eukaryota</taxon>
        <taxon>Fungi</taxon>
        <taxon>Fungi incertae sedis</taxon>
        <taxon>Zoopagomycota</taxon>
        <taxon>Kickxellomycotina</taxon>
        <taxon>Dimargaritomycetes</taxon>
        <taxon>Dimargaritales</taxon>
        <taxon>Dimargaritaceae</taxon>
        <taxon>Dimargaris</taxon>
    </lineage>
</organism>
<dbReference type="Proteomes" id="UP000268162">
    <property type="component" value="Unassembled WGS sequence"/>
</dbReference>
<dbReference type="InterPro" id="IPR036986">
    <property type="entry name" value="S4_RNA-bd_sf"/>
</dbReference>
<evidence type="ECO:0000313" key="8">
    <source>
        <dbReference type="EMBL" id="RKP38977.1"/>
    </source>
</evidence>
<evidence type="ECO:0000256" key="1">
    <source>
        <dbReference type="ARBA" id="ARBA00007465"/>
    </source>
</evidence>
<evidence type="ECO:0000256" key="2">
    <source>
        <dbReference type="ARBA" id="ARBA00022730"/>
    </source>
</evidence>
<evidence type="ECO:0000256" key="6">
    <source>
        <dbReference type="PROSITE-ProRule" id="PRU00182"/>
    </source>
</evidence>
<dbReference type="InterPro" id="IPR018079">
    <property type="entry name" value="Ribosomal_uS4_CS"/>
</dbReference>
<dbReference type="Gene3D" id="3.10.290.10">
    <property type="entry name" value="RNA-binding S4 domain"/>
    <property type="match status" value="1"/>
</dbReference>
<dbReference type="Pfam" id="PF01479">
    <property type="entry name" value="S4"/>
    <property type="match status" value="1"/>
</dbReference>
<comment type="similarity">
    <text evidence="1">Belongs to the universal ribosomal protein uS4 family.</text>
</comment>
<proteinExistence type="inferred from homology"/>
<dbReference type="SUPFAM" id="SSF55174">
    <property type="entry name" value="Alpha-L RNA-binding motif"/>
    <property type="match status" value="1"/>
</dbReference>
<dbReference type="PROSITE" id="PS00632">
    <property type="entry name" value="RIBOSOMAL_S4"/>
    <property type="match status" value="1"/>
</dbReference>
<keyword evidence="3 6" id="KW-0694">RNA-binding</keyword>
<name>A0A4P9ZZ57_9FUNG</name>
<dbReference type="AlphaFoldDB" id="A0A4P9ZZ57"/>
<keyword evidence="5" id="KW-0687">Ribonucleoprotein</keyword>
<dbReference type="GO" id="GO:0042274">
    <property type="term" value="P:ribosomal small subunit biogenesis"/>
    <property type="evidence" value="ECO:0007669"/>
    <property type="project" value="TreeGrafter"/>
</dbReference>
<feature type="non-terminal residue" evidence="8">
    <location>
        <position position="1"/>
    </location>
</feature>
<gene>
    <name evidence="8" type="ORF">BJ085DRAFT_9960</name>
</gene>
<dbReference type="PROSITE" id="PS50889">
    <property type="entry name" value="S4"/>
    <property type="match status" value="1"/>
</dbReference>
<evidence type="ECO:0000256" key="4">
    <source>
        <dbReference type="ARBA" id="ARBA00022980"/>
    </source>
</evidence>
<keyword evidence="2 6" id="KW-0699">rRNA-binding</keyword>
<dbReference type="GO" id="GO:0003735">
    <property type="term" value="F:structural constituent of ribosome"/>
    <property type="evidence" value="ECO:0007669"/>
    <property type="project" value="TreeGrafter"/>
</dbReference>
<dbReference type="SMART" id="SM00363">
    <property type="entry name" value="S4"/>
    <property type="match status" value="1"/>
</dbReference>
<keyword evidence="4" id="KW-0689">Ribosomal protein</keyword>
<reference evidence="9" key="1">
    <citation type="journal article" date="2018" name="Nat. Microbiol.">
        <title>Leveraging single-cell genomics to expand the fungal tree of life.</title>
        <authorList>
            <person name="Ahrendt S.R."/>
            <person name="Quandt C.A."/>
            <person name="Ciobanu D."/>
            <person name="Clum A."/>
            <person name="Salamov A."/>
            <person name="Andreopoulos B."/>
            <person name="Cheng J.F."/>
            <person name="Woyke T."/>
            <person name="Pelin A."/>
            <person name="Henrissat B."/>
            <person name="Reynolds N.K."/>
            <person name="Benny G.L."/>
            <person name="Smith M.E."/>
            <person name="James T.Y."/>
            <person name="Grigoriev I.V."/>
        </authorList>
    </citation>
    <scope>NUCLEOTIDE SEQUENCE [LARGE SCALE GENOMIC DNA]</scope>
    <source>
        <strain evidence="9">RSA 468</strain>
    </source>
</reference>
<dbReference type="GO" id="GO:0019843">
    <property type="term" value="F:rRNA binding"/>
    <property type="evidence" value="ECO:0007669"/>
    <property type="project" value="UniProtKB-KW"/>
</dbReference>
<dbReference type="PANTHER" id="PTHR11831">
    <property type="entry name" value="30S 40S RIBOSOMAL PROTEIN"/>
    <property type="match status" value="1"/>
</dbReference>
<accession>A0A4P9ZZ57</accession>
<evidence type="ECO:0000313" key="9">
    <source>
        <dbReference type="Proteomes" id="UP000268162"/>
    </source>
</evidence>
<keyword evidence="9" id="KW-1185">Reference proteome</keyword>
<protein>
    <recommendedName>
        <fullName evidence="7">RNA-binding S4 domain-containing protein</fullName>
    </recommendedName>
</protein>
<feature type="domain" description="RNA-binding S4" evidence="7">
    <location>
        <begin position="57"/>
        <end position="115"/>
    </location>
</feature>
<dbReference type="InterPro" id="IPR002942">
    <property type="entry name" value="S4_RNA-bd"/>
</dbReference>
<feature type="non-terminal residue" evidence="8">
    <location>
        <position position="181"/>
    </location>
</feature>
<dbReference type="STRING" id="215637.A0A4P9ZZ57"/>
<dbReference type="InterPro" id="IPR022801">
    <property type="entry name" value="Ribosomal_uS4"/>
</dbReference>
<evidence type="ECO:0000259" key="7">
    <source>
        <dbReference type="SMART" id="SM00363"/>
    </source>
</evidence>
<dbReference type="PANTHER" id="PTHR11831:SF4">
    <property type="entry name" value="SMALL RIBOSOMAL SUBUNIT PROTEIN US4M"/>
    <property type="match status" value="1"/>
</dbReference>
<dbReference type="CDD" id="cd00165">
    <property type="entry name" value="S4"/>
    <property type="match status" value="1"/>
</dbReference>
<sequence>KTVYQQQWVAKRETRAYHDSHTTERSWLSIQIAATEAEVAHRQHPQAASLMFSPMERRLDFIVFRSHFASSIYMARQMVRHGKVTVNGRKVDLPSYTAADGDVIQVNPAAVCTLEKTAKEGEFKFKERPFMQPWMFIPDYLEVNYNTCSTVFLRDPLTRPGRTELPSPFAPDVHALAYEFY</sequence>
<evidence type="ECO:0000256" key="3">
    <source>
        <dbReference type="ARBA" id="ARBA00022884"/>
    </source>
</evidence>
<dbReference type="GO" id="GO:0005763">
    <property type="term" value="C:mitochondrial small ribosomal subunit"/>
    <property type="evidence" value="ECO:0007669"/>
    <property type="project" value="TreeGrafter"/>
</dbReference>